<dbReference type="SUPFAM" id="SSF52540">
    <property type="entry name" value="P-loop containing nucleoside triphosphate hydrolases"/>
    <property type="match status" value="1"/>
</dbReference>
<dbReference type="PANTHER" id="PTHR22674:SF6">
    <property type="entry name" value="NTPASE KAP FAMILY P-LOOP DOMAIN-CONTAINING PROTEIN 1"/>
    <property type="match status" value="1"/>
</dbReference>
<dbReference type="InterPro" id="IPR011646">
    <property type="entry name" value="KAP_P-loop"/>
</dbReference>
<proteinExistence type="predicted"/>
<evidence type="ECO:0000259" key="1">
    <source>
        <dbReference type="Pfam" id="PF07693"/>
    </source>
</evidence>
<evidence type="ECO:0000313" key="3">
    <source>
        <dbReference type="Proteomes" id="UP001470288"/>
    </source>
</evidence>
<reference evidence="2 3" key="1">
    <citation type="submission" date="2024-03" db="EMBL/GenBank/DDBJ databases">
        <title>Human intestinal bacterial collection.</title>
        <authorList>
            <person name="Pauvert C."/>
            <person name="Hitch T.C.A."/>
            <person name="Clavel T."/>
        </authorList>
    </citation>
    <scope>NUCLEOTIDE SEQUENCE [LARGE SCALE GENOMIC DNA]</scope>
    <source>
        <strain evidence="2 3">CLA-AA-H78B</strain>
    </source>
</reference>
<keyword evidence="3" id="KW-1185">Reference proteome</keyword>
<dbReference type="InterPro" id="IPR052754">
    <property type="entry name" value="NTPase_KAP_P-loop"/>
</dbReference>
<gene>
    <name evidence="2" type="ORF">WMO62_08055</name>
</gene>
<organism evidence="2 3">
    <name type="scientific">Hominiventricola aquisgranensis</name>
    <dbReference type="NCBI Taxonomy" id="3133164"/>
    <lineage>
        <taxon>Bacteria</taxon>
        <taxon>Bacillati</taxon>
        <taxon>Bacillota</taxon>
        <taxon>Clostridia</taxon>
        <taxon>Lachnospirales</taxon>
        <taxon>Lachnospiraceae</taxon>
        <taxon>Hominiventricola</taxon>
    </lineage>
</organism>
<name>A0ABV1I0T9_9FIRM</name>
<evidence type="ECO:0000313" key="2">
    <source>
        <dbReference type="EMBL" id="MEQ2578791.1"/>
    </source>
</evidence>
<comment type="caution">
    <text evidence="2">The sequence shown here is derived from an EMBL/GenBank/DDBJ whole genome shotgun (WGS) entry which is preliminary data.</text>
</comment>
<dbReference type="Proteomes" id="UP001470288">
    <property type="component" value="Unassembled WGS sequence"/>
</dbReference>
<protein>
    <submittedName>
        <fullName evidence="2">P-loop NTPase fold protein</fullName>
    </submittedName>
</protein>
<dbReference type="PANTHER" id="PTHR22674">
    <property type="entry name" value="NTPASE, KAP FAMILY P-LOOP DOMAIN-CONTAINING 1"/>
    <property type="match status" value="1"/>
</dbReference>
<dbReference type="RefSeq" id="WP_349144356.1">
    <property type="nucleotide sequence ID" value="NZ_JBBMFC010000012.1"/>
</dbReference>
<dbReference type="InterPro" id="IPR027417">
    <property type="entry name" value="P-loop_NTPase"/>
</dbReference>
<feature type="domain" description="KAP NTPase" evidence="1">
    <location>
        <begin position="18"/>
        <end position="312"/>
    </location>
</feature>
<sequence length="727" mass="84505">MFHSDKPIDKKEYDCLNRTEFSKQLAKAILEYTRTDNFTISLCGKWGSGKTSILNMVIEEIDAISKNNMEDEKPIIIRFDPWNYSDCSQLISQFFAVMQSKFKTEKGNKALEEIGEVLADYSKLLDYAAQFLLEIKPYLGPGKILAKLFGKHMEERVKRNRDIQVVKQKIISKLKKQKQKIIVVIDDIDRLNNSQIRAIFQLVNSLAGFPNMIYLLAFDREIVVRALQEEQKCDGEEYLEKIIQVPFDIPEADKTLVNAVFFERLTNIMSAEQYNLDHEYWGMVFQTCISPYIVNIRDVNRVLNAFEFKYNLMKDEVDAVDLLAITVLQIYAPEIFGWIHDNTDYLTGSIQTAGGITGVEQSKNRENYKKLFGGIYPEAPGRMLYIIQTLFPVFSWKTGGHNRYSDSNEELRKKDRIASAERIKRYFNLSLEAITVSKARLKGTIYDYNDKQLNEYFQQLLRDNLLTEYIQELMAYIPDIPQDRIALFLDNLIKIQTSEEAYKVNSIFAPKPARICYNAMISIFQNNSAEKNLSLLKELISSGDISNISILCELVEEIEEAHGRIGKSVYSTHQFINDSEIPIIEKSLLERIKIIAETGNIFDQREVEYTCSMWKFLEKESYDQYMKRLLCQPENVPKYLQLCAGTWSTGKMNGWKFAEENFSEYINKQDAYTRICSLKNTEKFSALDISDKQIAVAFYLWVNSETDDYYEINREKVDSLIPEWEKM</sequence>
<accession>A0ABV1I0T9</accession>
<dbReference type="Gene3D" id="3.40.50.300">
    <property type="entry name" value="P-loop containing nucleotide triphosphate hydrolases"/>
    <property type="match status" value="1"/>
</dbReference>
<dbReference type="Pfam" id="PF07693">
    <property type="entry name" value="KAP_NTPase"/>
    <property type="match status" value="1"/>
</dbReference>
<dbReference type="EMBL" id="JBBMFC010000012">
    <property type="protein sequence ID" value="MEQ2578791.1"/>
    <property type="molecule type" value="Genomic_DNA"/>
</dbReference>